<gene>
    <name evidence="2" type="ORF">GUJ93_ZPchr0010g8267</name>
</gene>
<reference evidence="2" key="1">
    <citation type="journal article" date="2021" name="bioRxiv">
        <title>Whole Genome Assembly and Annotation of Northern Wild Rice, Zizania palustris L., Supports a Whole Genome Duplication in the Zizania Genus.</title>
        <authorList>
            <person name="Haas M."/>
            <person name="Kono T."/>
            <person name="Macchietto M."/>
            <person name="Millas R."/>
            <person name="McGilp L."/>
            <person name="Shao M."/>
            <person name="Duquette J."/>
            <person name="Hirsch C.N."/>
            <person name="Kimball J."/>
        </authorList>
    </citation>
    <scope>NUCLEOTIDE SEQUENCE</scope>
    <source>
        <tissue evidence="2">Fresh leaf tissue</tissue>
    </source>
</reference>
<feature type="compositionally biased region" description="Gly residues" evidence="1">
    <location>
        <begin position="33"/>
        <end position="43"/>
    </location>
</feature>
<evidence type="ECO:0000256" key="1">
    <source>
        <dbReference type="SAM" id="MobiDB-lite"/>
    </source>
</evidence>
<keyword evidence="3" id="KW-1185">Reference proteome</keyword>
<dbReference type="EMBL" id="JAAALK010000082">
    <property type="protein sequence ID" value="KAG8087810.1"/>
    <property type="molecule type" value="Genomic_DNA"/>
</dbReference>
<sequence length="121" mass="12878">MLRASSIMAAKPKPGRKEGIALAVPRKAEAGDTGEGGGDGGTGELELTTVDDEHDGDHLHNVLHEPSGDEGPSKAELLLDLCHHKLSYSSSSSCSQPFSKNKKRIIHAWCHCHAPSFLLPC</sequence>
<comment type="caution">
    <text evidence="2">The sequence shown here is derived from an EMBL/GenBank/DDBJ whole genome shotgun (WGS) entry which is preliminary data.</text>
</comment>
<dbReference type="AlphaFoldDB" id="A0A8J5WBQ4"/>
<accession>A0A8J5WBQ4</accession>
<dbReference type="Proteomes" id="UP000729402">
    <property type="component" value="Unassembled WGS sequence"/>
</dbReference>
<name>A0A8J5WBQ4_ZIZPA</name>
<protein>
    <submittedName>
        <fullName evidence="2">Uncharacterized protein</fullName>
    </submittedName>
</protein>
<organism evidence="2 3">
    <name type="scientific">Zizania palustris</name>
    <name type="common">Northern wild rice</name>
    <dbReference type="NCBI Taxonomy" id="103762"/>
    <lineage>
        <taxon>Eukaryota</taxon>
        <taxon>Viridiplantae</taxon>
        <taxon>Streptophyta</taxon>
        <taxon>Embryophyta</taxon>
        <taxon>Tracheophyta</taxon>
        <taxon>Spermatophyta</taxon>
        <taxon>Magnoliopsida</taxon>
        <taxon>Liliopsida</taxon>
        <taxon>Poales</taxon>
        <taxon>Poaceae</taxon>
        <taxon>BOP clade</taxon>
        <taxon>Oryzoideae</taxon>
        <taxon>Oryzeae</taxon>
        <taxon>Zizaniinae</taxon>
        <taxon>Zizania</taxon>
    </lineage>
</organism>
<feature type="region of interest" description="Disordered" evidence="1">
    <location>
        <begin position="1"/>
        <end position="49"/>
    </location>
</feature>
<evidence type="ECO:0000313" key="3">
    <source>
        <dbReference type="Proteomes" id="UP000729402"/>
    </source>
</evidence>
<reference evidence="2" key="2">
    <citation type="submission" date="2021-02" db="EMBL/GenBank/DDBJ databases">
        <authorList>
            <person name="Kimball J.A."/>
            <person name="Haas M.W."/>
            <person name="Macchietto M."/>
            <person name="Kono T."/>
            <person name="Duquette J."/>
            <person name="Shao M."/>
        </authorList>
    </citation>
    <scope>NUCLEOTIDE SEQUENCE</scope>
    <source>
        <tissue evidence="2">Fresh leaf tissue</tissue>
    </source>
</reference>
<evidence type="ECO:0000313" key="2">
    <source>
        <dbReference type="EMBL" id="KAG8087810.1"/>
    </source>
</evidence>
<proteinExistence type="predicted"/>